<accession>U5EQT6</accession>
<evidence type="ECO:0000256" key="1">
    <source>
        <dbReference type="SAM" id="MobiDB-lite"/>
    </source>
</evidence>
<gene>
    <name evidence="2" type="ORF">NCAST_34_06040</name>
</gene>
<reference evidence="2 3" key="1">
    <citation type="journal article" date="2014" name="BMC Genomics">
        <title>Genome based analysis of type-I polyketide synthase and nonribosomal peptide synthetase gene clusters in seven strains of five representative Nocardia species.</title>
        <authorList>
            <person name="Komaki H."/>
            <person name="Ichikawa N."/>
            <person name="Hosoyama A."/>
            <person name="Takahashi-Nakaguchi A."/>
            <person name="Matsuzawa T."/>
            <person name="Suzuki K."/>
            <person name="Fujita N."/>
            <person name="Gonoi T."/>
        </authorList>
    </citation>
    <scope>NUCLEOTIDE SEQUENCE [LARGE SCALE GENOMIC DNA]</scope>
    <source>
        <strain evidence="2 3">NBRC 15531</strain>
    </source>
</reference>
<evidence type="ECO:0008006" key="4">
    <source>
        <dbReference type="Google" id="ProtNLM"/>
    </source>
</evidence>
<organism evidence="2 3">
    <name type="scientific">Nocardia asteroides NBRC 15531</name>
    <dbReference type="NCBI Taxonomy" id="1110697"/>
    <lineage>
        <taxon>Bacteria</taxon>
        <taxon>Bacillati</taxon>
        <taxon>Actinomycetota</taxon>
        <taxon>Actinomycetes</taxon>
        <taxon>Mycobacteriales</taxon>
        <taxon>Nocardiaceae</taxon>
        <taxon>Nocardia</taxon>
    </lineage>
</organism>
<name>U5EQT6_NOCAS</name>
<evidence type="ECO:0000313" key="3">
    <source>
        <dbReference type="Proteomes" id="UP000017048"/>
    </source>
</evidence>
<dbReference type="EMBL" id="BAFO02000034">
    <property type="protein sequence ID" value="GAD87474.1"/>
    <property type="molecule type" value="Genomic_DNA"/>
</dbReference>
<protein>
    <recommendedName>
        <fullName evidence="4">Transposase</fullName>
    </recommendedName>
</protein>
<dbReference type="Proteomes" id="UP000017048">
    <property type="component" value="Unassembled WGS sequence"/>
</dbReference>
<keyword evidence="3" id="KW-1185">Reference proteome</keyword>
<comment type="caution">
    <text evidence="2">The sequence shown here is derived from an EMBL/GenBank/DDBJ whole genome shotgun (WGS) entry which is preliminary data.</text>
</comment>
<dbReference type="eggNOG" id="ENOG5032GSZ">
    <property type="taxonomic scope" value="Bacteria"/>
</dbReference>
<feature type="region of interest" description="Disordered" evidence="1">
    <location>
        <begin position="1"/>
        <end position="21"/>
    </location>
</feature>
<sequence>MKFRAGATGPPRCQKVAPDERARHRRSIIEHMCESVRPYVRTGVWTEPAPRFCPNGHRLGAGRSIVTVMPCRRIGGHHRMHSCLACGATTYSPPAHNDCVH</sequence>
<evidence type="ECO:0000313" key="2">
    <source>
        <dbReference type="EMBL" id="GAD87474.1"/>
    </source>
</evidence>
<proteinExistence type="predicted"/>
<dbReference type="AlphaFoldDB" id="U5EQT6"/>